<dbReference type="RefSeq" id="WP_372389419.1">
    <property type="nucleotide sequence ID" value="NZ_JBGNYA010000001.1"/>
</dbReference>
<dbReference type="InterPro" id="IPR036390">
    <property type="entry name" value="WH_DNA-bd_sf"/>
</dbReference>
<organism evidence="3 4">
    <name type="scientific">Halobellus rubicundus</name>
    <dbReference type="NCBI Taxonomy" id="2996466"/>
    <lineage>
        <taxon>Archaea</taxon>
        <taxon>Methanobacteriati</taxon>
        <taxon>Methanobacteriota</taxon>
        <taxon>Stenosarchaea group</taxon>
        <taxon>Halobacteria</taxon>
        <taxon>Halobacteriales</taxon>
        <taxon>Haloferacaceae</taxon>
        <taxon>Halobellus</taxon>
    </lineage>
</organism>
<evidence type="ECO:0000259" key="2">
    <source>
        <dbReference type="Pfam" id="PF25213"/>
    </source>
</evidence>
<dbReference type="InterPro" id="IPR013561">
    <property type="entry name" value="FilR1_middle_dom"/>
</dbReference>
<dbReference type="Pfam" id="PF25213">
    <property type="entry name" value="HVO_A0261_N"/>
    <property type="match status" value="1"/>
</dbReference>
<keyword evidence="4" id="KW-1185">Reference proteome</keyword>
<reference evidence="3 4" key="1">
    <citation type="submission" date="2024-08" db="EMBL/GenBank/DDBJ databases">
        <title>Halobellus sp. MBLA0158 whole genome sequence.</title>
        <authorList>
            <person name="Hwang C.Y."/>
            <person name="Cho E.-S."/>
            <person name="Seo M.-J."/>
        </authorList>
    </citation>
    <scope>NUCLEOTIDE SEQUENCE [LARGE SCALE GENOMIC DNA]</scope>
    <source>
        <strain evidence="3 4">MBLA0158</strain>
    </source>
</reference>
<dbReference type="Gene3D" id="1.10.10.10">
    <property type="entry name" value="Winged helix-like DNA-binding domain superfamily/Winged helix DNA-binding domain"/>
    <property type="match status" value="1"/>
</dbReference>
<dbReference type="InterPro" id="IPR036388">
    <property type="entry name" value="WH-like_DNA-bd_sf"/>
</dbReference>
<evidence type="ECO:0000259" key="1">
    <source>
        <dbReference type="Pfam" id="PF08350"/>
    </source>
</evidence>
<gene>
    <name evidence="3" type="ORF">OS889_09605</name>
</gene>
<dbReference type="Pfam" id="PF08350">
    <property type="entry name" value="FilR1_middle"/>
    <property type="match status" value="1"/>
</dbReference>
<dbReference type="EMBL" id="JBGNYA010000001">
    <property type="protein sequence ID" value="MFA1611256.1"/>
    <property type="molecule type" value="Genomic_DNA"/>
</dbReference>
<dbReference type="InterPro" id="IPR057527">
    <property type="entry name" value="HVO_A0261-like_N"/>
</dbReference>
<accession>A0ABD5MCH2</accession>
<proteinExistence type="predicted"/>
<evidence type="ECO:0000313" key="3">
    <source>
        <dbReference type="EMBL" id="MFA1611256.1"/>
    </source>
</evidence>
<feature type="domain" description="HVO-A0261-like N-terminal" evidence="2">
    <location>
        <begin position="4"/>
        <end position="89"/>
    </location>
</feature>
<dbReference type="AlphaFoldDB" id="A0ABD5MCH2"/>
<dbReference type="SUPFAM" id="SSF46785">
    <property type="entry name" value="Winged helix' DNA-binding domain"/>
    <property type="match status" value="1"/>
</dbReference>
<evidence type="ECO:0000313" key="4">
    <source>
        <dbReference type="Proteomes" id="UP001570511"/>
    </source>
</evidence>
<comment type="caution">
    <text evidence="3">The sequence shown here is derived from an EMBL/GenBank/DDBJ whole genome shotgun (WGS) entry which is preliminary data.</text>
</comment>
<sequence>MTAREDIAFLAGSELRVEALFALRSETATPTELAERCSCARETAQRTISAFVDRGWAEKVSTAEGYRLTRAGGLVASGYEDFERCVAVSKEYREFLVHLSGVDPDLSCRELDALTLTRATTQNPHAPINRFRDVVGDEPVEEFFGITPIVSRMFNEAAARVIGPDTRIDLVIDESVLTASASEFPEALERAERLDQFTLYVSPETLEFGLMLVDGHAYLGAYDDGTLVASVDGRTDAFREWAADTFERIREQSKARL</sequence>
<name>A0ABD5MCH2_9EURY</name>
<feature type="domain" description="Methanogenesis regulatory protein FilR1 middle" evidence="1">
    <location>
        <begin position="124"/>
        <end position="252"/>
    </location>
</feature>
<protein>
    <submittedName>
        <fullName evidence="3">Helix-turn-helix transcriptional regulator</fullName>
    </submittedName>
</protein>
<dbReference type="Proteomes" id="UP001570511">
    <property type="component" value="Unassembled WGS sequence"/>
</dbReference>